<dbReference type="EMBL" id="VHII01000001">
    <property type="protein sequence ID" value="KAF1395209.1"/>
    <property type="molecule type" value="Genomic_DNA"/>
</dbReference>
<dbReference type="Proteomes" id="UP000465112">
    <property type="component" value="Chromosome 1"/>
</dbReference>
<feature type="region of interest" description="Disordered" evidence="1">
    <location>
        <begin position="1"/>
        <end position="26"/>
    </location>
</feature>
<dbReference type="AlphaFoldDB" id="A0A6A5FP12"/>
<protein>
    <submittedName>
        <fullName evidence="2">Uncharacterized protein</fullName>
    </submittedName>
</protein>
<name>A0A6A5FP12_PERFL</name>
<keyword evidence="3" id="KW-1185">Reference proteome</keyword>
<proteinExistence type="predicted"/>
<sequence length="90" mass="10060">MHKRRRKKNTFEHSCCGGGKHTSRTSTATSGCVLLFFSLIRSHFPPLLTNLGVVSFVILFRAVKSSKAAACIRPLKIEKTDKKVDFPLQL</sequence>
<evidence type="ECO:0000256" key="1">
    <source>
        <dbReference type="SAM" id="MobiDB-lite"/>
    </source>
</evidence>
<reference evidence="2 3" key="1">
    <citation type="submission" date="2019-06" db="EMBL/GenBank/DDBJ databases">
        <title>A chromosome-scale genome assembly of the European perch, Perca fluviatilis.</title>
        <authorList>
            <person name="Roques C."/>
            <person name="Zahm M."/>
            <person name="Cabau C."/>
            <person name="Klopp C."/>
            <person name="Bouchez O."/>
            <person name="Donnadieu C."/>
            <person name="Kuhl H."/>
            <person name="Gislard M."/>
            <person name="Guendouz S."/>
            <person name="Journot L."/>
            <person name="Haffray P."/>
            <person name="Bestin A."/>
            <person name="Morvezen R."/>
            <person name="Feron R."/>
            <person name="Wen M."/>
            <person name="Jouanno E."/>
            <person name="Herpin A."/>
            <person name="Schartl M."/>
            <person name="Postlethwait J."/>
            <person name="Schaerlinger B."/>
            <person name="Chardard D."/>
            <person name="Lecocq T."/>
            <person name="Poncet C."/>
            <person name="Jaffrelo L."/>
            <person name="Lampietro C."/>
            <person name="Guiguen Y."/>
        </authorList>
    </citation>
    <scope>NUCLEOTIDE SEQUENCE [LARGE SCALE GENOMIC DNA]</scope>
    <source>
        <tissue evidence="2">Blood</tissue>
    </source>
</reference>
<comment type="caution">
    <text evidence="2">The sequence shown here is derived from an EMBL/GenBank/DDBJ whole genome shotgun (WGS) entry which is preliminary data.</text>
</comment>
<accession>A0A6A5FP12</accession>
<organism evidence="2 3">
    <name type="scientific">Perca fluviatilis</name>
    <name type="common">European perch</name>
    <dbReference type="NCBI Taxonomy" id="8168"/>
    <lineage>
        <taxon>Eukaryota</taxon>
        <taxon>Metazoa</taxon>
        <taxon>Chordata</taxon>
        <taxon>Craniata</taxon>
        <taxon>Vertebrata</taxon>
        <taxon>Euteleostomi</taxon>
        <taxon>Actinopterygii</taxon>
        <taxon>Neopterygii</taxon>
        <taxon>Teleostei</taxon>
        <taxon>Neoteleostei</taxon>
        <taxon>Acanthomorphata</taxon>
        <taxon>Eupercaria</taxon>
        <taxon>Perciformes</taxon>
        <taxon>Percoidei</taxon>
        <taxon>Percidae</taxon>
        <taxon>Percinae</taxon>
        <taxon>Perca</taxon>
    </lineage>
</organism>
<evidence type="ECO:0000313" key="2">
    <source>
        <dbReference type="EMBL" id="KAF1395209.1"/>
    </source>
</evidence>
<gene>
    <name evidence="2" type="ORF">PFLUV_G00009170</name>
</gene>
<evidence type="ECO:0000313" key="3">
    <source>
        <dbReference type="Proteomes" id="UP000465112"/>
    </source>
</evidence>